<evidence type="ECO:0000313" key="2">
    <source>
        <dbReference type="Proteomes" id="UP000024404"/>
    </source>
</evidence>
<dbReference type="EnsemblMetazoa" id="OVOC3465.1">
    <property type="protein sequence ID" value="OVOC3465.1"/>
    <property type="gene ID" value="WBGene00240274"/>
</dbReference>
<sequence length="209" mass="23836">MGTSVSYFIILKDTDDFKEMKRVLLFQKALRHIYYTNGEVKVCKETLGSQPDTSQKMDAAGTDIPLYSNCLVNFSTGPIVAEFRYRNLFPTNFADRWNFLLQKKFIRNSLLRIGFEIDLAMISDSDHSSHNLFHVCNEHYAEEMFSVIQRLNWLIKKKNKGCSMNTEAFNFATCGAISNSLLNPLLNRALCISSILQPELGLSSRGSLR</sequence>
<dbReference type="EMBL" id="CMVM020000114">
    <property type="status" value="NOT_ANNOTATED_CDS"/>
    <property type="molecule type" value="Genomic_DNA"/>
</dbReference>
<dbReference type="Proteomes" id="UP000024404">
    <property type="component" value="Unassembled WGS sequence"/>
</dbReference>
<name>A0A8R1TSI7_ONCVO</name>
<organism evidence="1 2">
    <name type="scientific">Onchocerca volvulus</name>
    <dbReference type="NCBI Taxonomy" id="6282"/>
    <lineage>
        <taxon>Eukaryota</taxon>
        <taxon>Metazoa</taxon>
        <taxon>Ecdysozoa</taxon>
        <taxon>Nematoda</taxon>
        <taxon>Chromadorea</taxon>
        <taxon>Rhabditida</taxon>
        <taxon>Spirurina</taxon>
        <taxon>Spiruromorpha</taxon>
        <taxon>Filarioidea</taxon>
        <taxon>Onchocercidae</taxon>
        <taxon>Onchocerca</taxon>
    </lineage>
</organism>
<protein>
    <submittedName>
        <fullName evidence="1">Uncharacterized protein</fullName>
    </submittedName>
</protein>
<reference evidence="1" key="2">
    <citation type="submission" date="2022-06" db="UniProtKB">
        <authorList>
            <consortium name="EnsemblMetazoa"/>
        </authorList>
    </citation>
    <scope>IDENTIFICATION</scope>
</reference>
<dbReference type="AlphaFoldDB" id="A0A8R1TSI7"/>
<proteinExistence type="predicted"/>
<evidence type="ECO:0000313" key="1">
    <source>
        <dbReference type="EnsemblMetazoa" id="OVOC3465.1"/>
    </source>
</evidence>
<accession>A0A8R1TSI7</accession>
<keyword evidence="2" id="KW-1185">Reference proteome</keyword>
<reference evidence="2" key="1">
    <citation type="submission" date="2013-10" db="EMBL/GenBank/DDBJ databases">
        <title>Genome sequencing of Onchocerca volvulus.</title>
        <authorList>
            <person name="Cotton J."/>
            <person name="Tsai J."/>
            <person name="Stanley E."/>
            <person name="Tracey A."/>
            <person name="Holroyd N."/>
            <person name="Lustigman S."/>
            <person name="Berriman M."/>
        </authorList>
    </citation>
    <scope>NUCLEOTIDE SEQUENCE</scope>
</reference>